<dbReference type="EMBL" id="BK016088">
    <property type="protein sequence ID" value="DAF93889.1"/>
    <property type="molecule type" value="Genomic_DNA"/>
</dbReference>
<feature type="transmembrane region" description="Helical" evidence="1">
    <location>
        <begin position="20"/>
        <end position="40"/>
    </location>
</feature>
<sequence>MSLLYIARAFLYVQRNISVIFSLIKLYMIWLIKFVILTYWNSTD</sequence>
<keyword evidence="1" id="KW-1133">Transmembrane helix</keyword>
<proteinExistence type="predicted"/>
<keyword evidence="1" id="KW-0812">Transmembrane</keyword>
<evidence type="ECO:0000313" key="2">
    <source>
        <dbReference type="EMBL" id="DAF93889.1"/>
    </source>
</evidence>
<evidence type="ECO:0000256" key="1">
    <source>
        <dbReference type="SAM" id="Phobius"/>
    </source>
</evidence>
<reference evidence="2" key="1">
    <citation type="journal article" date="2021" name="Proc. Natl. Acad. Sci. U.S.A.">
        <title>A Catalog of Tens of Thousands of Viruses from Human Metagenomes Reveals Hidden Associations with Chronic Diseases.</title>
        <authorList>
            <person name="Tisza M.J."/>
            <person name="Buck C.B."/>
        </authorList>
    </citation>
    <scope>NUCLEOTIDE SEQUENCE</scope>
    <source>
        <strain evidence="2">CtZd434</strain>
    </source>
</reference>
<organism evidence="2">
    <name type="scientific">Siphoviridae sp. ctZd434</name>
    <dbReference type="NCBI Taxonomy" id="2825559"/>
    <lineage>
        <taxon>Viruses</taxon>
        <taxon>Duplodnaviria</taxon>
        <taxon>Heunggongvirae</taxon>
        <taxon>Uroviricota</taxon>
        <taxon>Caudoviricetes</taxon>
    </lineage>
</organism>
<protein>
    <submittedName>
        <fullName evidence="2">Uncharacterized protein</fullName>
    </submittedName>
</protein>
<accession>A0A8S5UHB4</accession>
<keyword evidence="1" id="KW-0472">Membrane</keyword>
<name>A0A8S5UHB4_9CAUD</name>